<dbReference type="Proteomes" id="UP001630127">
    <property type="component" value="Unassembled WGS sequence"/>
</dbReference>
<feature type="region of interest" description="Disordered" evidence="1">
    <location>
        <begin position="31"/>
        <end position="55"/>
    </location>
</feature>
<comment type="caution">
    <text evidence="2">The sequence shown here is derived from an EMBL/GenBank/DDBJ whole genome shotgun (WGS) entry which is preliminary data.</text>
</comment>
<name>A0ABD3ADR6_9GENT</name>
<feature type="region of interest" description="Disordered" evidence="1">
    <location>
        <begin position="111"/>
        <end position="132"/>
    </location>
</feature>
<proteinExistence type="predicted"/>
<gene>
    <name evidence="2" type="ORF">ACH5RR_009292</name>
</gene>
<accession>A0ABD3ADR6</accession>
<keyword evidence="3" id="KW-1185">Reference proteome</keyword>
<organism evidence="2 3">
    <name type="scientific">Cinchona calisaya</name>
    <dbReference type="NCBI Taxonomy" id="153742"/>
    <lineage>
        <taxon>Eukaryota</taxon>
        <taxon>Viridiplantae</taxon>
        <taxon>Streptophyta</taxon>
        <taxon>Embryophyta</taxon>
        <taxon>Tracheophyta</taxon>
        <taxon>Spermatophyta</taxon>
        <taxon>Magnoliopsida</taxon>
        <taxon>eudicotyledons</taxon>
        <taxon>Gunneridae</taxon>
        <taxon>Pentapetalae</taxon>
        <taxon>asterids</taxon>
        <taxon>lamiids</taxon>
        <taxon>Gentianales</taxon>
        <taxon>Rubiaceae</taxon>
        <taxon>Cinchonoideae</taxon>
        <taxon>Cinchoneae</taxon>
        <taxon>Cinchona</taxon>
    </lineage>
</organism>
<dbReference type="AlphaFoldDB" id="A0ABD3ADR6"/>
<reference evidence="2 3" key="1">
    <citation type="submission" date="2024-11" db="EMBL/GenBank/DDBJ databases">
        <title>A near-complete genome assembly of Cinchona calisaya.</title>
        <authorList>
            <person name="Lian D.C."/>
            <person name="Zhao X.W."/>
            <person name="Wei L."/>
        </authorList>
    </citation>
    <scope>NUCLEOTIDE SEQUENCE [LARGE SCALE GENOMIC DNA]</scope>
    <source>
        <tissue evidence="2">Nenye</tissue>
    </source>
</reference>
<dbReference type="EMBL" id="JBJUIK010000004">
    <property type="protein sequence ID" value="KAL3529970.1"/>
    <property type="molecule type" value="Genomic_DNA"/>
</dbReference>
<evidence type="ECO:0000313" key="2">
    <source>
        <dbReference type="EMBL" id="KAL3529970.1"/>
    </source>
</evidence>
<protein>
    <submittedName>
        <fullName evidence="2">Uncharacterized protein</fullName>
    </submittedName>
</protein>
<sequence length="132" mass="14375">MIEGLYATVTVGEGVTVGGAVKESWTAGERLDNKEGGEGMKIVPTAPPTAPPTAKPAVTLAKQSFIQCVTYNARDNANRDGAANDEDTSFDERGFAGFSNYYSDDHFEYENENEEPPIFKCSMKDHHNLHEG</sequence>
<feature type="compositionally biased region" description="Pro residues" evidence="1">
    <location>
        <begin position="45"/>
        <end position="54"/>
    </location>
</feature>
<evidence type="ECO:0000256" key="1">
    <source>
        <dbReference type="SAM" id="MobiDB-lite"/>
    </source>
</evidence>
<evidence type="ECO:0000313" key="3">
    <source>
        <dbReference type="Proteomes" id="UP001630127"/>
    </source>
</evidence>
<feature type="compositionally biased region" description="Basic and acidic residues" evidence="1">
    <location>
        <begin position="122"/>
        <end position="132"/>
    </location>
</feature>